<sequence length="190" mass="21172">MGVCRRLRAIAGPSTCPSKRPTLSAFLWHCDPSRTRLCVHDPAYFLLVLSVAHLPAGHQSMVSSNRRHTDACMLHVGKRIPTLGPLGLRGAKTRVRPAGVPRGSRPRRYIGFRDDGSIVLVAPTPERDAGGCTVYKGCPQPVIRSQYYSGSLLDHMLEIEVEFKCSFYRILPCSYHSQQQYQNTVISHVE</sequence>
<dbReference type="EMBL" id="MU266465">
    <property type="protein sequence ID" value="KAH7923007.1"/>
    <property type="molecule type" value="Genomic_DNA"/>
</dbReference>
<comment type="caution">
    <text evidence="1">The sequence shown here is derived from an EMBL/GenBank/DDBJ whole genome shotgun (WGS) entry which is preliminary data.</text>
</comment>
<accession>A0ACB8BC46</accession>
<organism evidence="1 2">
    <name type="scientific">Leucogyrophana mollusca</name>
    <dbReference type="NCBI Taxonomy" id="85980"/>
    <lineage>
        <taxon>Eukaryota</taxon>
        <taxon>Fungi</taxon>
        <taxon>Dikarya</taxon>
        <taxon>Basidiomycota</taxon>
        <taxon>Agaricomycotina</taxon>
        <taxon>Agaricomycetes</taxon>
        <taxon>Agaricomycetidae</taxon>
        <taxon>Boletales</taxon>
        <taxon>Boletales incertae sedis</taxon>
        <taxon>Leucogyrophana</taxon>
    </lineage>
</organism>
<reference evidence="1" key="1">
    <citation type="journal article" date="2021" name="New Phytol.">
        <title>Evolutionary innovations through gain and loss of genes in the ectomycorrhizal Boletales.</title>
        <authorList>
            <person name="Wu G."/>
            <person name="Miyauchi S."/>
            <person name="Morin E."/>
            <person name="Kuo A."/>
            <person name="Drula E."/>
            <person name="Varga T."/>
            <person name="Kohler A."/>
            <person name="Feng B."/>
            <person name="Cao Y."/>
            <person name="Lipzen A."/>
            <person name="Daum C."/>
            <person name="Hundley H."/>
            <person name="Pangilinan J."/>
            <person name="Johnson J."/>
            <person name="Barry K."/>
            <person name="LaButti K."/>
            <person name="Ng V."/>
            <person name="Ahrendt S."/>
            <person name="Min B."/>
            <person name="Choi I.G."/>
            <person name="Park H."/>
            <person name="Plett J.M."/>
            <person name="Magnuson J."/>
            <person name="Spatafora J.W."/>
            <person name="Nagy L.G."/>
            <person name="Henrissat B."/>
            <person name="Grigoriev I.V."/>
            <person name="Yang Z.L."/>
            <person name="Xu J."/>
            <person name="Martin F.M."/>
        </authorList>
    </citation>
    <scope>NUCLEOTIDE SEQUENCE</scope>
    <source>
        <strain evidence="1">KUC20120723A-06</strain>
    </source>
</reference>
<dbReference type="Proteomes" id="UP000790709">
    <property type="component" value="Unassembled WGS sequence"/>
</dbReference>
<evidence type="ECO:0000313" key="1">
    <source>
        <dbReference type="EMBL" id="KAH7923007.1"/>
    </source>
</evidence>
<name>A0ACB8BC46_9AGAM</name>
<protein>
    <submittedName>
        <fullName evidence="1">Uncharacterized protein</fullName>
    </submittedName>
</protein>
<evidence type="ECO:0000313" key="2">
    <source>
        <dbReference type="Proteomes" id="UP000790709"/>
    </source>
</evidence>
<proteinExistence type="predicted"/>
<keyword evidence="2" id="KW-1185">Reference proteome</keyword>
<gene>
    <name evidence="1" type="ORF">BV22DRAFT_613871</name>
</gene>